<accession>A0A1H5S3G7</accession>
<reference evidence="2" key="1">
    <citation type="submission" date="2016-10" db="EMBL/GenBank/DDBJ databases">
        <authorList>
            <person name="Varghese N."/>
            <person name="Submissions S."/>
        </authorList>
    </citation>
    <scope>NUCLEOTIDE SEQUENCE [LARGE SCALE GENOMIC DNA]</scope>
    <source>
        <strain evidence="2">CGMCC 1.7062</strain>
    </source>
</reference>
<dbReference type="EMBL" id="FNVG01000001">
    <property type="protein sequence ID" value="SEF44301.1"/>
    <property type="molecule type" value="Genomic_DNA"/>
</dbReference>
<evidence type="ECO:0000313" key="2">
    <source>
        <dbReference type="Proteomes" id="UP000236721"/>
    </source>
</evidence>
<keyword evidence="2" id="KW-1185">Reference proteome</keyword>
<protein>
    <recommendedName>
        <fullName evidence="3">Flavodoxin</fullName>
    </recommendedName>
</protein>
<evidence type="ECO:0000313" key="1">
    <source>
        <dbReference type="EMBL" id="SEF44301.1"/>
    </source>
</evidence>
<gene>
    <name evidence="1" type="ORF">SAMN04488244_101207</name>
</gene>
<evidence type="ECO:0008006" key="3">
    <source>
        <dbReference type="Google" id="ProtNLM"/>
    </source>
</evidence>
<name>A0A1H5S3G7_9VIBR</name>
<dbReference type="OrthoDB" id="5906376at2"/>
<organism evidence="1 2">
    <name type="scientific">Vibrio hangzhouensis</name>
    <dbReference type="NCBI Taxonomy" id="462991"/>
    <lineage>
        <taxon>Bacteria</taxon>
        <taxon>Pseudomonadati</taxon>
        <taxon>Pseudomonadota</taxon>
        <taxon>Gammaproteobacteria</taxon>
        <taxon>Vibrionales</taxon>
        <taxon>Vibrionaceae</taxon>
        <taxon>Vibrio</taxon>
    </lineage>
</organism>
<dbReference type="RefSeq" id="WP_103878455.1">
    <property type="nucleotide sequence ID" value="NZ_FNVG01000001.1"/>
</dbReference>
<sequence length="163" mass="18773">MKDVAARLYKQKNQWLASQIDVDFPTPESLKGRDLYTESLTGCYLEPFQPGDISESQLEWHCVDFHRLTVMFALLQSERWVVESQKNVVVEFFAQIILDPTYELFISFHEGKAVAAAMITREEEVVLISDIVGSPAYSDEFIATSLIQSFDIAKTCHFWIEKR</sequence>
<dbReference type="AlphaFoldDB" id="A0A1H5S3G7"/>
<proteinExistence type="predicted"/>
<dbReference type="Proteomes" id="UP000236721">
    <property type="component" value="Unassembled WGS sequence"/>
</dbReference>